<proteinExistence type="predicted"/>
<accession>A0A7L8AI72</accession>
<dbReference type="Proteomes" id="UP000516764">
    <property type="component" value="Chromosome"/>
</dbReference>
<dbReference type="KEGG" id="phal:H9I45_04015"/>
<evidence type="ECO:0000313" key="1">
    <source>
        <dbReference type="EMBL" id="QOD61624.1"/>
    </source>
</evidence>
<protein>
    <submittedName>
        <fullName evidence="1">Uncharacterized protein</fullName>
    </submittedName>
</protein>
<name>A0A7L8AI72_9FLAO</name>
<sequence>MKIVYLYFMKLSFKITFFLLFIFATNFSFGAISMIENKATIVVLEQDYTVLIKKIKAKIDFLNKQKEKFETAKKWSPAKEKNYLKQVKTLEENLKRLGYNEEKELTVQQKIKKLQKQLKYINNSRVNKNAKDGWTKKDDSIYEKKASKLIDSIIKLRMIKE</sequence>
<reference evidence="1 2" key="1">
    <citation type="journal article" date="2016" name="Int. J. Syst. Evol. Microbiol.">
        <title>Polaribacter haliotis sp. nov., isolated from the gut of abalone Haliotis discus hannai.</title>
        <authorList>
            <person name="Kim Y.O."/>
            <person name="Park I.S."/>
            <person name="Park S."/>
            <person name="Nam B.H."/>
            <person name="Park J.M."/>
            <person name="Kim D.G."/>
            <person name="Yoon J.H."/>
        </authorList>
    </citation>
    <scope>NUCLEOTIDE SEQUENCE [LARGE SCALE GENOMIC DNA]</scope>
    <source>
        <strain evidence="1 2">KCTC 52418</strain>
    </source>
</reference>
<dbReference type="OrthoDB" id="9848057at2"/>
<dbReference type="AlphaFoldDB" id="A0A7L8AI72"/>
<dbReference type="EMBL" id="CP061813">
    <property type="protein sequence ID" value="QOD61624.1"/>
    <property type="molecule type" value="Genomic_DNA"/>
</dbReference>
<evidence type="ECO:0000313" key="2">
    <source>
        <dbReference type="Proteomes" id="UP000516764"/>
    </source>
</evidence>
<dbReference type="RefSeq" id="WP_088355151.1">
    <property type="nucleotide sequence ID" value="NZ_CP061813.1"/>
</dbReference>
<organism evidence="1 2">
    <name type="scientific">Polaribacter haliotis</name>
    <dbReference type="NCBI Taxonomy" id="1888915"/>
    <lineage>
        <taxon>Bacteria</taxon>
        <taxon>Pseudomonadati</taxon>
        <taxon>Bacteroidota</taxon>
        <taxon>Flavobacteriia</taxon>
        <taxon>Flavobacteriales</taxon>
        <taxon>Flavobacteriaceae</taxon>
    </lineage>
</organism>
<keyword evidence="2" id="KW-1185">Reference proteome</keyword>
<gene>
    <name evidence="1" type="ORF">H9I45_04015</name>
</gene>